<comment type="caution">
    <text evidence="2">The sequence shown here is derived from an EMBL/GenBank/DDBJ whole genome shotgun (WGS) entry which is preliminary data.</text>
</comment>
<dbReference type="AlphaFoldDB" id="A0A820DX95"/>
<organism evidence="2 3">
    <name type="scientific">Adineta steineri</name>
    <dbReference type="NCBI Taxonomy" id="433720"/>
    <lineage>
        <taxon>Eukaryota</taxon>
        <taxon>Metazoa</taxon>
        <taxon>Spiralia</taxon>
        <taxon>Gnathifera</taxon>
        <taxon>Rotifera</taxon>
        <taxon>Eurotatoria</taxon>
        <taxon>Bdelloidea</taxon>
        <taxon>Adinetida</taxon>
        <taxon>Adinetidae</taxon>
        <taxon>Adineta</taxon>
    </lineage>
</organism>
<evidence type="ECO:0000256" key="1">
    <source>
        <dbReference type="SAM" id="Coils"/>
    </source>
</evidence>
<dbReference type="SUPFAM" id="SSF46966">
    <property type="entry name" value="Spectrin repeat"/>
    <property type="match status" value="1"/>
</dbReference>
<dbReference type="Gene3D" id="1.20.58.60">
    <property type="match status" value="1"/>
</dbReference>
<protein>
    <submittedName>
        <fullName evidence="2">Uncharacterized protein</fullName>
    </submittedName>
</protein>
<keyword evidence="1" id="KW-0175">Coiled coil</keyword>
<name>A0A820DX95_9BILA</name>
<gene>
    <name evidence="2" type="ORF">OKA104_LOCUS42998</name>
</gene>
<accession>A0A820DX95</accession>
<evidence type="ECO:0000313" key="3">
    <source>
        <dbReference type="Proteomes" id="UP000663881"/>
    </source>
</evidence>
<proteinExistence type="predicted"/>
<sequence>MNSINQQYIEINSTCERWLRQTKDITHELANGKNVEIYNQLIPKAKTILMDYQTNFEQLQRLRNRLNRLAQTSKISEATQKLNDIDRLIKDLTIQRDNLEQRLETSQKIHFQLNEFNKQYIFYEQWINNTHRTIESLSEPLLAIEEKLQRFHDVQIELDKRKQILMNLTHEYPQITQIVTIAIQKLIETIEQMKTNVIRKQEEYEQQNRQQKDFRERIESMFEWIKQT</sequence>
<dbReference type="Proteomes" id="UP000663881">
    <property type="component" value="Unassembled WGS sequence"/>
</dbReference>
<feature type="non-terminal residue" evidence="2">
    <location>
        <position position="1"/>
    </location>
</feature>
<reference evidence="2" key="1">
    <citation type="submission" date="2021-02" db="EMBL/GenBank/DDBJ databases">
        <authorList>
            <person name="Nowell W R."/>
        </authorList>
    </citation>
    <scope>NUCLEOTIDE SEQUENCE</scope>
</reference>
<feature type="coiled-coil region" evidence="1">
    <location>
        <begin position="183"/>
        <end position="217"/>
    </location>
</feature>
<feature type="coiled-coil region" evidence="1">
    <location>
        <begin position="49"/>
        <end position="109"/>
    </location>
</feature>
<evidence type="ECO:0000313" key="2">
    <source>
        <dbReference type="EMBL" id="CAF4239451.1"/>
    </source>
</evidence>
<dbReference type="EMBL" id="CAJOAY010011590">
    <property type="protein sequence ID" value="CAF4239451.1"/>
    <property type="molecule type" value="Genomic_DNA"/>
</dbReference>